<dbReference type="AlphaFoldDB" id="A0A139AGX1"/>
<feature type="compositionally biased region" description="Pro residues" evidence="1">
    <location>
        <begin position="332"/>
        <end position="349"/>
    </location>
</feature>
<dbReference type="Proteomes" id="UP000070544">
    <property type="component" value="Unassembled WGS sequence"/>
</dbReference>
<name>A0A139AGX1_GONPJ</name>
<feature type="region of interest" description="Disordered" evidence="1">
    <location>
        <begin position="1"/>
        <end position="53"/>
    </location>
</feature>
<protein>
    <submittedName>
        <fullName evidence="2">Uncharacterized protein</fullName>
    </submittedName>
</protein>
<keyword evidence="3" id="KW-1185">Reference proteome</keyword>
<feature type="compositionally biased region" description="Polar residues" evidence="1">
    <location>
        <begin position="28"/>
        <end position="39"/>
    </location>
</feature>
<organism evidence="2 3">
    <name type="scientific">Gonapodya prolifera (strain JEL478)</name>
    <name type="common">Monoblepharis prolifera</name>
    <dbReference type="NCBI Taxonomy" id="1344416"/>
    <lineage>
        <taxon>Eukaryota</taxon>
        <taxon>Fungi</taxon>
        <taxon>Fungi incertae sedis</taxon>
        <taxon>Chytridiomycota</taxon>
        <taxon>Chytridiomycota incertae sedis</taxon>
        <taxon>Monoblepharidomycetes</taxon>
        <taxon>Monoblepharidales</taxon>
        <taxon>Gonapodyaceae</taxon>
        <taxon>Gonapodya</taxon>
    </lineage>
</organism>
<reference evidence="2 3" key="1">
    <citation type="journal article" date="2015" name="Genome Biol. Evol.">
        <title>Phylogenomic analyses indicate that early fungi evolved digesting cell walls of algal ancestors of land plants.</title>
        <authorList>
            <person name="Chang Y."/>
            <person name="Wang S."/>
            <person name="Sekimoto S."/>
            <person name="Aerts A.L."/>
            <person name="Choi C."/>
            <person name="Clum A."/>
            <person name="LaButti K.M."/>
            <person name="Lindquist E.A."/>
            <person name="Yee Ngan C."/>
            <person name="Ohm R.A."/>
            <person name="Salamov A.A."/>
            <person name="Grigoriev I.V."/>
            <person name="Spatafora J.W."/>
            <person name="Berbee M.L."/>
        </authorList>
    </citation>
    <scope>NUCLEOTIDE SEQUENCE [LARGE SCALE GENOMIC DNA]</scope>
    <source>
        <strain evidence="2 3">JEL478</strain>
    </source>
</reference>
<feature type="compositionally biased region" description="Pro residues" evidence="1">
    <location>
        <begin position="361"/>
        <end position="380"/>
    </location>
</feature>
<feature type="compositionally biased region" description="Low complexity" evidence="1">
    <location>
        <begin position="40"/>
        <end position="53"/>
    </location>
</feature>
<feature type="region of interest" description="Disordered" evidence="1">
    <location>
        <begin position="134"/>
        <end position="416"/>
    </location>
</feature>
<evidence type="ECO:0000256" key="1">
    <source>
        <dbReference type="SAM" id="MobiDB-lite"/>
    </source>
</evidence>
<feature type="compositionally biased region" description="Pro residues" evidence="1">
    <location>
        <begin position="247"/>
        <end position="257"/>
    </location>
</feature>
<evidence type="ECO:0000313" key="3">
    <source>
        <dbReference type="Proteomes" id="UP000070544"/>
    </source>
</evidence>
<dbReference type="OrthoDB" id="341578at2759"/>
<feature type="compositionally biased region" description="Low complexity" evidence="1">
    <location>
        <begin position="381"/>
        <end position="395"/>
    </location>
</feature>
<proteinExistence type="predicted"/>
<dbReference type="EMBL" id="KQ965758">
    <property type="protein sequence ID" value="KXS15939.1"/>
    <property type="molecule type" value="Genomic_DNA"/>
</dbReference>
<sequence>MISTSLGLTNPMVPTSGGGPHARHDSAGTGSSSMTGQSAGSESAFVRSSGSSASDVLPAMHNLDLVRHTVGSIGLSSQQEVAIPTKSKPEAPSMKIVLTADAVFERAPDDSAEGIRQPSRGDADARGVEADVEDGALESDSSARSSAVPGVGIVSRGGVVPGSQKDDGTLAKGGQRAPPPVPKRPLTGGLSLETSKASRGAQGLTKPMSGTRTPVGPIPTAGTPVVPHSGGPLTSAVQTSPGHDRGPVPPPAVPPVPVLTSVPARLSSENVRDQRPPVRRTPSATAGPQVRQRTTSLTAAVPTASSPLAGNPPLMSVPLPPTRTIAPSSPAALPPSSPIPPPQFVPPPGLGIQQPYSSAPLPQPQFVAPPIPVFVPPPFQQPSSPSATSASSQRPRPTPPVDDVPPAVKDAVPSDRKEGSTVLFIQMQLCSSTNLHKWLQARNAQRPRVVVEKRRNERIFRQIVQGVS</sequence>
<feature type="region of interest" description="Disordered" evidence="1">
    <location>
        <begin position="108"/>
        <end position="127"/>
    </location>
</feature>
<evidence type="ECO:0000313" key="2">
    <source>
        <dbReference type="EMBL" id="KXS15939.1"/>
    </source>
</evidence>
<dbReference type="OMA" id="CKECKHV"/>
<accession>A0A139AGX1</accession>
<feature type="compositionally biased region" description="Polar residues" evidence="1">
    <location>
        <begin position="282"/>
        <end position="308"/>
    </location>
</feature>
<gene>
    <name evidence="2" type="ORF">M427DRAFT_305861</name>
</gene>